<comment type="caution">
    <text evidence="4">The sequence shown here is derived from an EMBL/GenBank/DDBJ whole genome shotgun (WGS) entry which is preliminary data.</text>
</comment>
<dbReference type="InterPro" id="IPR009061">
    <property type="entry name" value="DNA-bd_dom_put_sf"/>
</dbReference>
<gene>
    <name evidence="4" type="ORF">ACFYTF_14210</name>
</gene>
<keyword evidence="1" id="KW-0238">DNA-binding</keyword>
<evidence type="ECO:0000313" key="5">
    <source>
        <dbReference type="Proteomes" id="UP001601444"/>
    </source>
</evidence>
<evidence type="ECO:0000259" key="3">
    <source>
        <dbReference type="PROSITE" id="PS50937"/>
    </source>
</evidence>
<evidence type="ECO:0000256" key="1">
    <source>
        <dbReference type="ARBA" id="ARBA00023125"/>
    </source>
</evidence>
<feature type="domain" description="HTH merR-type" evidence="3">
    <location>
        <begin position="6"/>
        <end position="76"/>
    </location>
</feature>
<dbReference type="PROSITE" id="PS50937">
    <property type="entry name" value="HTH_MERR_2"/>
    <property type="match status" value="1"/>
</dbReference>
<dbReference type="Gene3D" id="1.10.1660.10">
    <property type="match status" value="1"/>
</dbReference>
<dbReference type="SUPFAM" id="SSF55979">
    <property type="entry name" value="DNA clamp"/>
    <property type="match status" value="2"/>
</dbReference>
<organism evidence="4 5">
    <name type="scientific">Nocardia thailandica</name>
    <dbReference type="NCBI Taxonomy" id="257275"/>
    <lineage>
        <taxon>Bacteria</taxon>
        <taxon>Bacillati</taxon>
        <taxon>Actinomycetota</taxon>
        <taxon>Actinomycetes</taxon>
        <taxon>Mycobacteriales</taxon>
        <taxon>Nocardiaceae</taxon>
        <taxon>Nocardia</taxon>
    </lineage>
</organism>
<dbReference type="RefSeq" id="WP_387700604.1">
    <property type="nucleotide sequence ID" value="NZ_JBIAMX010000007.1"/>
</dbReference>
<dbReference type="PROSITE" id="PS00552">
    <property type="entry name" value="HTH_MERR_1"/>
    <property type="match status" value="1"/>
</dbReference>
<reference evidence="4 5" key="1">
    <citation type="submission" date="2024-10" db="EMBL/GenBank/DDBJ databases">
        <title>The Natural Products Discovery Center: Release of the First 8490 Sequenced Strains for Exploring Actinobacteria Biosynthetic Diversity.</title>
        <authorList>
            <person name="Kalkreuter E."/>
            <person name="Kautsar S.A."/>
            <person name="Yang D."/>
            <person name="Bader C.D."/>
            <person name="Teijaro C.N."/>
            <person name="Fluegel L."/>
            <person name="Davis C.M."/>
            <person name="Simpson J.R."/>
            <person name="Lauterbach L."/>
            <person name="Steele A.D."/>
            <person name="Gui C."/>
            <person name="Meng S."/>
            <person name="Li G."/>
            <person name="Viehrig K."/>
            <person name="Ye F."/>
            <person name="Su P."/>
            <person name="Kiefer A.F."/>
            <person name="Nichols A."/>
            <person name="Cepeda A.J."/>
            <person name="Yan W."/>
            <person name="Fan B."/>
            <person name="Jiang Y."/>
            <person name="Adhikari A."/>
            <person name="Zheng C.-J."/>
            <person name="Schuster L."/>
            <person name="Cowan T.M."/>
            <person name="Smanski M.J."/>
            <person name="Chevrette M.G."/>
            <person name="De Carvalho L.P.S."/>
            <person name="Shen B."/>
        </authorList>
    </citation>
    <scope>NUCLEOTIDE SEQUENCE [LARGE SCALE GENOMIC DNA]</scope>
    <source>
        <strain evidence="4 5">NPDC004045</strain>
    </source>
</reference>
<protein>
    <submittedName>
        <fullName evidence="4">MerR family transcriptional regulator</fullName>
    </submittedName>
</protein>
<dbReference type="InterPro" id="IPR022637">
    <property type="entry name" value="DNA_polIII_beta_cen"/>
</dbReference>
<dbReference type="InterPro" id="IPR046938">
    <property type="entry name" value="DNA_clamp_sf"/>
</dbReference>
<dbReference type="Proteomes" id="UP001601444">
    <property type="component" value="Unassembled WGS sequence"/>
</dbReference>
<name>A0ABW6PNK5_9NOCA</name>
<dbReference type="SMART" id="SM00422">
    <property type="entry name" value="HTH_MERR"/>
    <property type="match status" value="1"/>
</dbReference>
<sequence>MIDSDLLTIGAFARACGLTATALRFYDDAGVLVPAAVDDATGYRYYDPAQIPVARMVRQLRAAGLPLADVTAVLAEPDPRAAAGLIDTRLDAATRHLADLRAAARAAKSALLPDDSPSRPVATAVSPAAPDPRPAPGEPAGEIRLGGPAFAAAVEQVLPATVVDPELPVLDAVRVEAAESALVLVATDRHRLTLRTVRIAASAGVPWAVTATAGDLRALLSWVRRRPEITLRAAGEELAVGADGETRRCGAPGAAFPDHRVVLDGLGPVRTRAVLARADLLRVLDAHHDRVVRLRLRSGSGTVEVGTPGAESARLAATTTGDDLTVHFDITVLHPAVTGGVGPDVMLEFTGRDLPARVRSADDGDLLTLAMPIDPEGTADRPGPR</sequence>
<evidence type="ECO:0000313" key="4">
    <source>
        <dbReference type="EMBL" id="MFF0543982.1"/>
    </source>
</evidence>
<dbReference type="SUPFAM" id="SSF46955">
    <property type="entry name" value="Putative DNA-binding domain"/>
    <property type="match status" value="1"/>
</dbReference>
<evidence type="ECO:0000256" key="2">
    <source>
        <dbReference type="SAM" id="MobiDB-lite"/>
    </source>
</evidence>
<proteinExistence type="predicted"/>
<dbReference type="EMBL" id="JBIAMX010000007">
    <property type="protein sequence ID" value="MFF0543982.1"/>
    <property type="molecule type" value="Genomic_DNA"/>
</dbReference>
<keyword evidence="5" id="KW-1185">Reference proteome</keyword>
<accession>A0ABW6PNK5</accession>
<dbReference type="Gene3D" id="3.10.150.10">
    <property type="entry name" value="DNA Polymerase III, subunit A, domain 2"/>
    <property type="match status" value="2"/>
</dbReference>
<dbReference type="PANTHER" id="PTHR30204:SF97">
    <property type="entry name" value="MERR FAMILY REGULATORY PROTEIN"/>
    <property type="match status" value="1"/>
</dbReference>
<dbReference type="Pfam" id="PF02767">
    <property type="entry name" value="DNA_pol3_beta_2"/>
    <property type="match status" value="1"/>
</dbReference>
<dbReference type="Pfam" id="PF13411">
    <property type="entry name" value="MerR_1"/>
    <property type="match status" value="1"/>
</dbReference>
<dbReference type="InterPro" id="IPR047057">
    <property type="entry name" value="MerR_fam"/>
</dbReference>
<feature type="region of interest" description="Disordered" evidence="2">
    <location>
        <begin position="109"/>
        <end position="144"/>
    </location>
</feature>
<dbReference type="InterPro" id="IPR000551">
    <property type="entry name" value="MerR-type_HTH_dom"/>
</dbReference>
<dbReference type="PANTHER" id="PTHR30204">
    <property type="entry name" value="REDOX-CYCLING DRUG-SENSING TRANSCRIPTIONAL ACTIVATOR SOXR"/>
    <property type="match status" value="1"/>
</dbReference>